<keyword evidence="2" id="KW-1185">Reference proteome</keyword>
<protein>
    <submittedName>
        <fullName evidence="1">Uncharacterized protein</fullName>
    </submittedName>
</protein>
<comment type="caution">
    <text evidence="1">The sequence shown here is derived from an EMBL/GenBank/DDBJ whole genome shotgun (WGS) entry which is preliminary data.</text>
</comment>
<evidence type="ECO:0000313" key="2">
    <source>
        <dbReference type="Proteomes" id="UP000190037"/>
    </source>
</evidence>
<dbReference type="Proteomes" id="UP000190037">
    <property type="component" value="Unassembled WGS sequence"/>
</dbReference>
<organism evidence="1 2">
    <name type="scientific">Embleya scabrispora</name>
    <dbReference type="NCBI Taxonomy" id="159449"/>
    <lineage>
        <taxon>Bacteria</taxon>
        <taxon>Bacillati</taxon>
        <taxon>Actinomycetota</taxon>
        <taxon>Actinomycetes</taxon>
        <taxon>Kitasatosporales</taxon>
        <taxon>Streptomycetaceae</taxon>
        <taxon>Embleya</taxon>
    </lineage>
</organism>
<dbReference type="AlphaFoldDB" id="A0A1T3NQJ5"/>
<reference evidence="1 2" key="1">
    <citation type="submission" date="2017-03" db="EMBL/GenBank/DDBJ databases">
        <title>Draft genome sequence of Streptomyces scabrisporus NF3, endophyte isolated from Amphipterygium adstringens.</title>
        <authorList>
            <person name="Vazquez M."/>
            <person name="Ceapa C.D."/>
            <person name="Rodriguez Luna D."/>
            <person name="Sanchez Esquivel S."/>
        </authorList>
    </citation>
    <scope>NUCLEOTIDE SEQUENCE [LARGE SCALE GENOMIC DNA]</scope>
    <source>
        <strain evidence="1 2">NF3</strain>
    </source>
</reference>
<name>A0A1T3NQJ5_9ACTN</name>
<dbReference type="OrthoDB" id="3311125at2"/>
<accession>A0A1T3NQJ5</accession>
<proteinExistence type="predicted"/>
<evidence type="ECO:0000313" key="1">
    <source>
        <dbReference type="EMBL" id="OPC79099.1"/>
    </source>
</evidence>
<sequence>MSAHTAQVSLTPPPPVGGPIVNVSATLTAVQAEYKATYQLPFSTHRVFIDADNNPNTGYVTGPVWPGVGADFMLENGFLYRAIKNGADWTGMWQTVSLTPSPLVSSTNDQFVWRIPTSVFGALNGGTQKLAFQGGEPSTWAAAYVTIVQQ</sequence>
<gene>
    <name evidence="1" type="ORF">B4N89_33950</name>
</gene>
<dbReference type="STRING" id="159449.B4N89_33950"/>
<dbReference type="EMBL" id="MWQN01000002">
    <property type="protein sequence ID" value="OPC79099.1"/>
    <property type="molecule type" value="Genomic_DNA"/>
</dbReference>
<dbReference type="RefSeq" id="WP_143658177.1">
    <property type="nucleotide sequence ID" value="NZ_MWQN01000002.1"/>
</dbReference>